<evidence type="ECO:0000256" key="2">
    <source>
        <dbReference type="SAM" id="MobiDB-lite"/>
    </source>
</evidence>
<dbReference type="Pfam" id="PF13335">
    <property type="entry name" value="Mg_chelatase_C"/>
    <property type="match status" value="1"/>
</dbReference>
<sequence length="547" mass="58023">MTQGTVGHSVAIALEGLGGELVEVETQISPGLPFFKLVGLPDTSLGEARERVRAALQSSGCPLPASRVITNMYPASLRKHGAGFDLAIAVSFLAAAGIISAESPTRAVHIGELSLTGQVRAVVGVLPAVAAARAAGFDTVVVPADSKAEAELVEDIRVVAVASLRAVALHYGADADDLTEELEYPSSPAARSTAREEQPGDSARPHQHLQQHEQDTALDLSDVVGNEAAVRTLVIAAAGGHHLLMLGPPGAGKTMLAERLPGILPDLEPEAAVTLAAVRSLRGIPLAARLDRRPPFEAPHHTASTVALLGGGSGMIRPGAISLATGGVLFLDEAPEFSRHTLDSMRQPLENGVIEIHRAQGRAAYPAEMQLVLAANPCPCGNHGDPDADCRCDASAPRRYLARLSGPLLDRIDLQLRVERVSAARARLVDHEAQLEEPGSSGARSTTSTADAREMVSLARQRARQRLAATPWSLNARVISRWLRTPANRPTREAYAPLAVALERGQVTMRGHDRVLRVAWTIADLAGVRRPELQHVQEALSYRIRLG</sequence>
<dbReference type="RefSeq" id="WP_151424670.1">
    <property type="nucleotide sequence ID" value="NZ_CANKVH010000005.1"/>
</dbReference>
<organism evidence="4 5">
    <name type="scientific">Pseudoclavibacter terrae</name>
    <dbReference type="NCBI Taxonomy" id="1530195"/>
    <lineage>
        <taxon>Bacteria</taxon>
        <taxon>Bacillati</taxon>
        <taxon>Actinomycetota</taxon>
        <taxon>Actinomycetes</taxon>
        <taxon>Micrococcales</taxon>
        <taxon>Microbacteriaceae</taxon>
        <taxon>Pseudoclavibacter</taxon>
    </lineage>
</organism>
<protein>
    <submittedName>
        <fullName evidence="4">YifB family Mg chelatase-like AAA ATPase</fullName>
    </submittedName>
</protein>
<dbReference type="EMBL" id="WBJX01000006">
    <property type="protein sequence ID" value="KAB1636354.1"/>
    <property type="molecule type" value="Genomic_DNA"/>
</dbReference>
<evidence type="ECO:0000313" key="5">
    <source>
        <dbReference type="Proteomes" id="UP000490386"/>
    </source>
</evidence>
<comment type="caution">
    <text evidence="4">The sequence shown here is derived from an EMBL/GenBank/DDBJ whole genome shotgun (WGS) entry which is preliminary data.</text>
</comment>
<dbReference type="Pfam" id="PF01078">
    <property type="entry name" value="Mg_chelatase"/>
    <property type="match status" value="1"/>
</dbReference>
<feature type="domain" description="AAA+ ATPase" evidence="3">
    <location>
        <begin position="239"/>
        <end position="422"/>
    </location>
</feature>
<evidence type="ECO:0000313" key="4">
    <source>
        <dbReference type="EMBL" id="KAB1636354.1"/>
    </source>
</evidence>
<dbReference type="InterPro" id="IPR027417">
    <property type="entry name" value="P-loop_NTPase"/>
</dbReference>
<evidence type="ECO:0000256" key="1">
    <source>
        <dbReference type="ARBA" id="ARBA00006354"/>
    </source>
</evidence>
<evidence type="ECO:0000259" key="3">
    <source>
        <dbReference type="SMART" id="SM00382"/>
    </source>
</evidence>
<dbReference type="OrthoDB" id="9813147at2"/>
<dbReference type="InterPro" id="IPR045006">
    <property type="entry name" value="CHLI-like"/>
</dbReference>
<dbReference type="InterPro" id="IPR003593">
    <property type="entry name" value="AAA+_ATPase"/>
</dbReference>
<dbReference type="Proteomes" id="UP000490386">
    <property type="component" value="Unassembled WGS sequence"/>
</dbReference>
<dbReference type="Gene3D" id="3.40.50.300">
    <property type="entry name" value="P-loop containing nucleotide triphosphate hydrolases"/>
    <property type="match status" value="1"/>
</dbReference>
<proteinExistence type="inferred from homology"/>
<comment type="similarity">
    <text evidence="1">Belongs to the Mg-chelatase subunits D/I family. ComM subfamily.</text>
</comment>
<dbReference type="Gene3D" id="3.30.230.10">
    <property type="match status" value="1"/>
</dbReference>
<dbReference type="Pfam" id="PF13541">
    <property type="entry name" value="ChlI"/>
    <property type="match status" value="1"/>
</dbReference>
<dbReference type="PRINTS" id="PR00830">
    <property type="entry name" value="ENDOLAPTASE"/>
</dbReference>
<feature type="region of interest" description="Disordered" evidence="2">
    <location>
        <begin position="184"/>
        <end position="214"/>
    </location>
</feature>
<dbReference type="SMART" id="SM00382">
    <property type="entry name" value="AAA"/>
    <property type="match status" value="1"/>
</dbReference>
<dbReference type="SUPFAM" id="SSF54211">
    <property type="entry name" value="Ribosomal protein S5 domain 2-like"/>
    <property type="match status" value="1"/>
</dbReference>
<dbReference type="InterPro" id="IPR025158">
    <property type="entry name" value="Mg_chelat-rel_C"/>
</dbReference>
<dbReference type="SUPFAM" id="SSF52540">
    <property type="entry name" value="P-loop containing nucleoside triphosphate hydrolases"/>
    <property type="match status" value="1"/>
</dbReference>
<gene>
    <name evidence="4" type="ORF">F8O03_15430</name>
</gene>
<dbReference type="InterPro" id="IPR020568">
    <property type="entry name" value="Ribosomal_Su5_D2-typ_SF"/>
</dbReference>
<dbReference type="PANTHER" id="PTHR32039">
    <property type="entry name" value="MAGNESIUM-CHELATASE SUBUNIT CHLI"/>
    <property type="match status" value="1"/>
</dbReference>
<name>A0A7J5AZ57_9MICO</name>
<dbReference type="PANTHER" id="PTHR32039:SF7">
    <property type="entry name" value="COMPETENCE PROTEIN COMM"/>
    <property type="match status" value="1"/>
</dbReference>
<dbReference type="InterPro" id="IPR000523">
    <property type="entry name" value="Mg_chelatse_chII-like_cat_dom"/>
</dbReference>
<accession>A0A7J5AZ57</accession>
<reference evidence="4 5" key="1">
    <citation type="submission" date="2019-09" db="EMBL/GenBank/DDBJ databases">
        <title>Phylogeny of genus Pseudoclavibacter and closely related genus.</title>
        <authorList>
            <person name="Li Y."/>
        </authorList>
    </citation>
    <scope>NUCLEOTIDE SEQUENCE [LARGE SCALE GENOMIC DNA]</scope>
    <source>
        <strain evidence="4 5">THG-MD12</strain>
    </source>
</reference>
<dbReference type="GO" id="GO:0005524">
    <property type="term" value="F:ATP binding"/>
    <property type="evidence" value="ECO:0007669"/>
    <property type="project" value="InterPro"/>
</dbReference>
<dbReference type="InterPro" id="IPR004482">
    <property type="entry name" value="Mg_chelat-rel"/>
</dbReference>
<keyword evidence="5" id="KW-1185">Reference proteome</keyword>
<dbReference type="InterPro" id="IPR014721">
    <property type="entry name" value="Ribsml_uS5_D2-typ_fold_subgr"/>
</dbReference>
<dbReference type="AlphaFoldDB" id="A0A7J5AZ57"/>
<dbReference type="NCBIfam" id="TIGR00368">
    <property type="entry name" value="YifB family Mg chelatase-like AAA ATPase"/>
    <property type="match status" value="1"/>
</dbReference>